<evidence type="ECO:0000256" key="7">
    <source>
        <dbReference type="ARBA" id="ARBA00022741"/>
    </source>
</evidence>
<dbReference type="PANTHER" id="PTHR34299:SF1">
    <property type="entry name" value="DIACYLGLYCEROL KINASE"/>
    <property type="match status" value="1"/>
</dbReference>
<proteinExistence type="inferred from homology"/>
<dbReference type="RefSeq" id="WP_070097907.1">
    <property type="nucleotide sequence ID" value="NZ_CABIWA010000001.1"/>
</dbReference>
<keyword evidence="9 17" id="KW-0067">ATP-binding</keyword>
<dbReference type="InterPro" id="IPR036945">
    <property type="entry name" value="DAGK_sf"/>
</dbReference>
<dbReference type="InterPro" id="IPR033717">
    <property type="entry name" value="UDPK"/>
</dbReference>
<dbReference type="CDD" id="cd14265">
    <property type="entry name" value="UDPK_IM_like"/>
    <property type="match status" value="1"/>
</dbReference>
<feature type="active site" description="Proton acceptor" evidence="15">
    <location>
        <position position="67"/>
    </location>
</feature>
<reference evidence="21 23" key="2">
    <citation type="submission" date="2018-08" db="EMBL/GenBank/DDBJ databases">
        <title>A genome reference for cultivated species of the human gut microbiota.</title>
        <authorList>
            <person name="Zou Y."/>
            <person name="Xue W."/>
            <person name="Luo G."/>
        </authorList>
    </citation>
    <scope>NUCLEOTIDE SEQUENCE [LARGE SCALE GENOMIC DNA]</scope>
    <source>
        <strain evidence="21 23">TF05-12AC</strain>
    </source>
</reference>
<dbReference type="Pfam" id="PF01219">
    <property type="entry name" value="DAGK_prokar"/>
    <property type="match status" value="1"/>
</dbReference>
<evidence type="ECO:0000256" key="11">
    <source>
        <dbReference type="ARBA" id="ARBA00023098"/>
    </source>
</evidence>
<feature type="binding site" evidence="17">
    <location>
        <position position="74"/>
    </location>
    <ligand>
        <name>ATP</name>
        <dbReference type="ChEBI" id="CHEBI:30616"/>
    </ligand>
</feature>
<keyword evidence="12 19" id="KW-0472">Membrane</keyword>
<dbReference type="GO" id="GO:0008654">
    <property type="term" value="P:phospholipid biosynthetic process"/>
    <property type="evidence" value="ECO:0007669"/>
    <property type="project" value="UniProtKB-KW"/>
</dbReference>
<evidence type="ECO:0000256" key="1">
    <source>
        <dbReference type="ARBA" id="ARBA00004651"/>
    </source>
</evidence>
<evidence type="ECO:0000313" key="22">
    <source>
        <dbReference type="Proteomes" id="UP000095765"/>
    </source>
</evidence>
<evidence type="ECO:0000313" key="23">
    <source>
        <dbReference type="Proteomes" id="UP000260828"/>
    </source>
</evidence>
<keyword evidence="5 20" id="KW-0808">Transferase</keyword>
<dbReference type="AlphaFoldDB" id="A0A174M5F2"/>
<feature type="binding site" evidence="17">
    <location>
        <begin position="92"/>
        <end position="93"/>
    </location>
    <ligand>
        <name>ATP</name>
        <dbReference type="ChEBI" id="CHEBI:30616"/>
    </ligand>
</feature>
<feature type="transmembrane region" description="Helical" evidence="19">
    <location>
        <begin position="134"/>
        <end position="151"/>
    </location>
</feature>
<dbReference type="GO" id="GO:0036433">
    <property type="term" value="F:di-trans, poly-cis-undecaprenol kinase activity"/>
    <property type="evidence" value="ECO:0007669"/>
    <property type="project" value="UniProtKB-EC"/>
</dbReference>
<evidence type="ECO:0000256" key="19">
    <source>
        <dbReference type="SAM" id="Phobius"/>
    </source>
</evidence>
<feature type="binding site" evidence="18">
    <location>
        <position position="74"/>
    </location>
    <ligand>
        <name>a divalent metal cation</name>
        <dbReference type="ChEBI" id="CHEBI:60240"/>
    </ligand>
</feature>
<evidence type="ECO:0000256" key="9">
    <source>
        <dbReference type="ARBA" id="ARBA00022840"/>
    </source>
</evidence>
<feature type="binding site" evidence="16">
    <location>
        <position position="67"/>
    </location>
    <ligand>
        <name>substrate</name>
    </ligand>
</feature>
<keyword evidence="10 19" id="KW-1133">Transmembrane helix</keyword>
<dbReference type="Proteomes" id="UP000095765">
    <property type="component" value="Unassembled WGS sequence"/>
</dbReference>
<keyword evidence="18" id="KW-0479">Metal-binding</keyword>
<keyword evidence="8 20" id="KW-0418">Kinase</keyword>
<feature type="transmembrane region" description="Helical" evidence="19">
    <location>
        <begin position="54"/>
        <end position="73"/>
    </location>
</feature>
<evidence type="ECO:0000256" key="6">
    <source>
        <dbReference type="ARBA" id="ARBA00022692"/>
    </source>
</evidence>
<keyword evidence="3" id="KW-1003">Cell membrane</keyword>
<keyword evidence="11" id="KW-0443">Lipid metabolism</keyword>
<dbReference type="Proteomes" id="UP000260828">
    <property type="component" value="Unassembled WGS sequence"/>
</dbReference>
<evidence type="ECO:0000256" key="18">
    <source>
        <dbReference type="PIRSR" id="PIRSR600829-4"/>
    </source>
</evidence>
<organism evidence="20 22">
    <name type="scientific">Anaerotruncus colihominis</name>
    <dbReference type="NCBI Taxonomy" id="169435"/>
    <lineage>
        <taxon>Bacteria</taxon>
        <taxon>Bacillati</taxon>
        <taxon>Bacillota</taxon>
        <taxon>Clostridia</taxon>
        <taxon>Eubacteriales</taxon>
        <taxon>Oscillospiraceae</taxon>
        <taxon>Anaerotruncus</taxon>
    </lineage>
</organism>
<dbReference type="InterPro" id="IPR000829">
    <property type="entry name" value="DAGK"/>
</dbReference>
<keyword evidence="4" id="KW-0444">Lipid biosynthesis</keyword>
<evidence type="ECO:0000256" key="3">
    <source>
        <dbReference type="ARBA" id="ARBA00022475"/>
    </source>
</evidence>
<feature type="binding site" evidence="17">
    <location>
        <position position="26"/>
    </location>
    <ligand>
        <name>ATP</name>
        <dbReference type="ChEBI" id="CHEBI:30616"/>
    </ligand>
</feature>
<evidence type="ECO:0000256" key="16">
    <source>
        <dbReference type="PIRSR" id="PIRSR600829-2"/>
    </source>
</evidence>
<evidence type="ECO:0000256" key="4">
    <source>
        <dbReference type="ARBA" id="ARBA00022516"/>
    </source>
</evidence>
<dbReference type="EC" id="2.7.1.66" evidence="20"/>
<feature type="transmembrane region" description="Helical" evidence="19">
    <location>
        <begin position="94"/>
        <end position="114"/>
    </location>
</feature>
<evidence type="ECO:0000256" key="2">
    <source>
        <dbReference type="ARBA" id="ARBA00005967"/>
    </source>
</evidence>
<evidence type="ECO:0000313" key="21">
    <source>
        <dbReference type="EMBL" id="RGE67684.1"/>
    </source>
</evidence>
<evidence type="ECO:0000313" key="20">
    <source>
        <dbReference type="EMBL" id="CUP30077.1"/>
    </source>
</evidence>
<evidence type="ECO:0000256" key="5">
    <source>
        <dbReference type="ARBA" id="ARBA00022679"/>
    </source>
</evidence>
<gene>
    <name evidence="20" type="primary">dgkA</name>
    <name evidence="21" type="ORF">DXC40_09330</name>
    <name evidence="20" type="ORF">ERS852551_00362</name>
</gene>
<accession>A0A174M5F2</accession>
<evidence type="ECO:0000256" key="15">
    <source>
        <dbReference type="PIRSR" id="PIRSR600829-1"/>
    </source>
</evidence>
<keyword evidence="7 17" id="KW-0547">Nucleotide-binding</keyword>
<comment type="subcellular location">
    <subcellularLocation>
        <location evidence="1">Cell membrane</location>
        <topology evidence="1">Multi-pass membrane protein</topology>
    </subcellularLocation>
</comment>
<evidence type="ECO:0000256" key="14">
    <source>
        <dbReference type="ARBA" id="ARBA00023264"/>
    </source>
</evidence>
<dbReference type="OrthoDB" id="9789934at2"/>
<reference evidence="20 22" key="1">
    <citation type="submission" date="2015-09" db="EMBL/GenBank/DDBJ databases">
        <authorList>
            <consortium name="Pathogen Informatics"/>
        </authorList>
    </citation>
    <scope>NUCLEOTIDE SEQUENCE [LARGE SCALE GENOMIC DNA]</scope>
    <source>
        <strain evidence="20 22">2789STDY5834939</strain>
    </source>
</reference>
<comment type="similarity">
    <text evidence="2">Belongs to the bacterial diacylglycerol kinase family.</text>
</comment>
<comment type="cofactor">
    <cofactor evidence="18">
        <name>Mg(2+)</name>
        <dbReference type="ChEBI" id="CHEBI:18420"/>
    </cofactor>
    <text evidence="18">Mn(2+), Zn(2+), Cd(2+) and Co(2+) support activity to lesser extents.</text>
</comment>
<name>A0A174M5F2_9FIRM</name>
<dbReference type="Gene3D" id="1.10.287.3610">
    <property type="match status" value="1"/>
</dbReference>
<evidence type="ECO:0000256" key="10">
    <source>
        <dbReference type="ARBA" id="ARBA00022989"/>
    </source>
</evidence>
<feature type="binding site" evidence="18">
    <location>
        <position position="26"/>
    </location>
    <ligand>
        <name>a divalent metal cation</name>
        <dbReference type="ChEBI" id="CHEBI:60240"/>
    </ligand>
</feature>
<keyword evidence="6 19" id="KW-0812">Transmembrane</keyword>
<feature type="binding site" evidence="17">
    <location>
        <position position="14"/>
    </location>
    <ligand>
        <name>ATP</name>
        <dbReference type="ChEBI" id="CHEBI:30616"/>
    </ligand>
</feature>
<keyword evidence="13" id="KW-0594">Phospholipid biosynthesis</keyword>
<evidence type="ECO:0000256" key="13">
    <source>
        <dbReference type="ARBA" id="ARBA00023209"/>
    </source>
</evidence>
<dbReference type="GO" id="GO:0005886">
    <property type="term" value="C:plasma membrane"/>
    <property type="evidence" value="ECO:0007669"/>
    <property type="project" value="UniProtKB-SubCell"/>
</dbReference>
<evidence type="ECO:0000256" key="12">
    <source>
        <dbReference type="ARBA" id="ARBA00023136"/>
    </source>
</evidence>
<protein>
    <submittedName>
        <fullName evidence="21">Diacylglycerol kinase family protein</fullName>
    </submittedName>
    <submittedName>
        <fullName evidence="20">Undecaprenol kinase</fullName>
        <ecNumber evidence="20">2.7.1.66</ecNumber>
    </submittedName>
</protein>
<feature type="transmembrane region" description="Helical" evidence="19">
    <location>
        <begin position="29"/>
        <end position="48"/>
    </location>
</feature>
<keyword evidence="18" id="KW-0460">Magnesium</keyword>
<sequence length="161" mass="17428">MLNKIAALGRSFGYALCGIAHCIRRERNFRIHLVAAAYVLALAAYLRVVGVRLALLLLTIGGVLALELINTAAEALVDLISPERRPLAKIAKDTAAGAVLVFASAAVGVGFALLWQPRALMTLLFETLTSPIRFLSLAVSALIAVWFVFGFPQRDRQKENL</sequence>
<dbReference type="GO" id="GO:0046872">
    <property type="term" value="F:metal ion binding"/>
    <property type="evidence" value="ECO:0007669"/>
    <property type="project" value="UniProtKB-KW"/>
</dbReference>
<dbReference type="GO" id="GO:0005524">
    <property type="term" value="F:ATP binding"/>
    <property type="evidence" value="ECO:0007669"/>
    <property type="project" value="UniProtKB-KW"/>
</dbReference>
<dbReference type="EMBL" id="QVME01000004">
    <property type="protein sequence ID" value="RGE67684.1"/>
    <property type="molecule type" value="Genomic_DNA"/>
</dbReference>
<dbReference type="PANTHER" id="PTHR34299">
    <property type="entry name" value="DIACYLGLYCEROL KINASE"/>
    <property type="match status" value="1"/>
</dbReference>
<dbReference type="EMBL" id="CZBE01000002">
    <property type="protein sequence ID" value="CUP30077.1"/>
    <property type="molecule type" value="Genomic_DNA"/>
</dbReference>
<evidence type="ECO:0000256" key="8">
    <source>
        <dbReference type="ARBA" id="ARBA00022777"/>
    </source>
</evidence>
<evidence type="ECO:0000256" key="17">
    <source>
        <dbReference type="PIRSR" id="PIRSR600829-3"/>
    </source>
</evidence>
<keyword evidence="14" id="KW-1208">Phospholipid metabolism</keyword>